<organism evidence="1">
    <name type="scientific">Porphyromonas phage phage024a_F0570</name>
    <dbReference type="NCBI Taxonomy" id="3154114"/>
    <lineage>
        <taxon>Viruses</taxon>
        <taxon>Duplodnaviria</taxon>
        <taxon>Heunggongvirae</taxon>
        <taxon>Uroviricota</taxon>
        <taxon>Caudoviricetes</taxon>
        <taxon>Nixviridae</taxon>
        <taxon>Schifferlevirus</taxon>
        <taxon>Schifferlevirus pging00Q</taxon>
    </lineage>
</organism>
<reference evidence="1" key="2">
    <citation type="submission" date="2024-05" db="EMBL/GenBank/DDBJ databases">
        <authorList>
            <person name="Matrishin C.B."/>
            <person name="Kauffman K.M."/>
        </authorList>
    </citation>
    <scope>NUCLEOTIDE SEQUENCE</scope>
</reference>
<proteinExistence type="predicted"/>
<reference evidence="1" key="1">
    <citation type="journal article" date="2023" name="Microbiome">
        <title>Phages are unrecognized players in the ecology of the oral pathogen Porphyromonas gingivalis.</title>
        <authorList>
            <person name="Matrishin C.B."/>
            <person name="Haase E.M."/>
            <person name="Dewhirst F.E."/>
            <person name="Mark Welch J.L."/>
            <person name="Miranda-Sanchez F."/>
            <person name="Chen T."/>
            <person name="MacFarland D.C."/>
            <person name="Kauffman K.M."/>
        </authorList>
    </citation>
    <scope>NUCLEOTIDE SEQUENCE</scope>
</reference>
<dbReference type="EMBL" id="BK068105">
    <property type="protein sequence ID" value="DBA55877.1"/>
    <property type="molecule type" value="Genomic_DNA"/>
</dbReference>
<sequence>MPIRKIKRLSLRSRVLPSVNSVYGSRFSVANKHLIVHRWKLKRTSPALRSKSC</sequence>
<protein>
    <submittedName>
        <fullName evidence="1">Uncharacterized protein</fullName>
    </submittedName>
</protein>
<feature type="non-terminal residue" evidence="1">
    <location>
        <position position="53"/>
    </location>
</feature>
<accession>A0AAT9JDK9</accession>
<name>A0AAT9JDK9_9CAUD</name>
<evidence type="ECO:0000313" key="1">
    <source>
        <dbReference type="EMBL" id="DBA55877.1"/>
    </source>
</evidence>